<protein>
    <recommendedName>
        <fullName evidence="1">SnoaL-like domain-containing protein</fullName>
    </recommendedName>
</protein>
<dbReference type="Proteomes" id="UP001501074">
    <property type="component" value="Unassembled WGS sequence"/>
</dbReference>
<dbReference type="Pfam" id="PF12680">
    <property type="entry name" value="SnoaL_2"/>
    <property type="match status" value="1"/>
</dbReference>
<comment type="caution">
    <text evidence="2">The sequence shown here is derived from an EMBL/GenBank/DDBJ whole genome shotgun (WGS) entry which is preliminary data.</text>
</comment>
<proteinExistence type="predicted"/>
<dbReference type="EMBL" id="BAAAZO010000009">
    <property type="protein sequence ID" value="GAA3624950.1"/>
    <property type="molecule type" value="Genomic_DNA"/>
</dbReference>
<dbReference type="InterPro" id="IPR032710">
    <property type="entry name" value="NTF2-like_dom_sf"/>
</dbReference>
<dbReference type="InterPro" id="IPR037401">
    <property type="entry name" value="SnoaL-like"/>
</dbReference>
<dbReference type="SUPFAM" id="SSF54427">
    <property type="entry name" value="NTF2-like"/>
    <property type="match status" value="1"/>
</dbReference>
<evidence type="ECO:0000313" key="3">
    <source>
        <dbReference type="Proteomes" id="UP001501074"/>
    </source>
</evidence>
<dbReference type="RefSeq" id="WP_231484600.1">
    <property type="nucleotide sequence ID" value="NZ_BAAAZO010000009.1"/>
</dbReference>
<evidence type="ECO:0000259" key="1">
    <source>
        <dbReference type="Pfam" id="PF12680"/>
    </source>
</evidence>
<organism evidence="2 3">
    <name type="scientific">Kineosporia mesophila</name>
    <dbReference type="NCBI Taxonomy" id="566012"/>
    <lineage>
        <taxon>Bacteria</taxon>
        <taxon>Bacillati</taxon>
        <taxon>Actinomycetota</taxon>
        <taxon>Actinomycetes</taxon>
        <taxon>Kineosporiales</taxon>
        <taxon>Kineosporiaceae</taxon>
        <taxon>Kineosporia</taxon>
    </lineage>
</organism>
<accession>A0ABP7A4R3</accession>
<name>A0ABP7A4R3_9ACTN</name>
<evidence type="ECO:0000313" key="2">
    <source>
        <dbReference type="EMBL" id="GAA3624950.1"/>
    </source>
</evidence>
<feature type="domain" description="SnoaL-like" evidence="1">
    <location>
        <begin position="23"/>
        <end position="115"/>
    </location>
</feature>
<dbReference type="Gene3D" id="3.10.450.50">
    <property type="match status" value="1"/>
</dbReference>
<gene>
    <name evidence="2" type="ORF">GCM10022223_47560</name>
</gene>
<keyword evidence="3" id="KW-1185">Reference proteome</keyword>
<reference evidence="3" key="1">
    <citation type="journal article" date="2019" name="Int. J. Syst. Evol. Microbiol.">
        <title>The Global Catalogue of Microorganisms (GCM) 10K type strain sequencing project: providing services to taxonomists for standard genome sequencing and annotation.</title>
        <authorList>
            <consortium name="The Broad Institute Genomics Platform"/>
            <consortium name="The Broad Institute Genome Sequencing Center for Infectious Disease"/>
            <person name="Wu L."/>
            <person name="Ma J."/>
        </authorList>
    </citation>
    <scope>NUCLEOTIDE SEQUENCE [LARGE SCALE GENOMIC DNA]</scope>
    <source>
        <strain evidence="3">JCM 16902</strain>
    </source>
</reference>
<sequence length="134" mass="14603">MMSSVLEDLVQASTVSPVAMREVLARYLADEIEVRHQPADPTDGVYPAKTLLEALAQREELFTTLMPDYAETSRVSGDGDEITVELNLTGTLPDGTAIDVRGTDVVLVREGRIVRLTGSFDAEQMRPLVQALQG</sequence>